<dbReference type="Gene3D" id="1.20.120.1630">
    <property type="match status" value="1"/>
</dbReference>
<accession>A0ABW0FLN8</accession>
<protein>
    <submittedName>
        <fullName evidence="6">Methyltransferase family protein</fullName>
        <ecNumber evidence="6">2.1.1.100</ecNumber>
        <ecNumber evidence="6">2.1.1.334</ecNumber>
    </submittedName>
</protein>
<dbReference type="EC" id="2.1.1.100" evidence="6"/>
<reference evidence="7" key="1">
    <citation type="journal article" date="2019" name="Int. J. Syst. Evol. Microbiol.">
        <title>The Global Catalogue of Microorganisms (GCM) 10K type strain sequencing project: providing services to taxonomists for standard genome sequencing and annotation.</title>
        <authorList>
            <consortium name="The Broad Institute Genomics Platform"/>
            <consortium name="The Broad Institute Genome Sequencing Center for Infectious Disease"/>
            <person name="Wu L."/>
            <person name="Ma J."/>
        </authorList>
    </citation>
    <scope>NUCLEOTIDE SEQUENCE [LARGE SCALE GENOMIC DNA]</scope>
    <source>
        <strain evidence="7">JCM 12125</strain>
    </source>
</reference>
<dbReference type="EMBL" id="JBHSLF010000001">
    <property type="protein sequence ID" value="MFC5342404.1"/>
    <property type="molecule type" value="Genomic_DNA"/>
</dbReference>
<dbReference type="InterPro" id="IPR007318">
    <property type="entry name" value="Phopholipid_MeTrfase"/>
</dbReference>
<comment type="caution">
    <text evidence="6">The sequence shown here is derived from an EMBL/GenBank/DDBJ whole genome shotgun (WGS) entry which is preliminary data.</text>
</comment>
<dbReference type="GO" id="GO:0004671">
    <property type="term" value="F:protein C-terminal S-isoprenylcysteine carboxyl O-methyltransferase activity"/>
    <property type="evidence" value="ECO:0007669"/>
    <property type="project" value="UniProtKB-EC"/>
</dbReference>
<evidence type="ECO:0000256" key="3">
    <source>
        <dbReference type="ARBA" id="ARBA00022989"/>
    </source>
</evidence>
<keyword evidence="2 5" id="KW-0812">Transmembrane</keyword>
<evidence type="ECO:0000313" key="6">
    <source>
        <dbReference type="EMBL" id="MFC5342404.1"/>
    </source>
</evidence>
<gene>
    <name evidence="6" type="ORF">ACFPIE_00645</name>
</gene>
<evidence type="ECO:0000313" key="7">
    <source>
        <dbReference type="Proteomes" id="UP001596152"/>
    </source>
</evidence>
<keyword evidence="6" id="KW-0489">Methyltransferase</keyword>
<dbReference type="Pfam" id="PF04191">
    <property type="entry name" value="PEMT"/>
    <property type="match status" value="1"/>
</dbReference>
<keyword evidence="3 5" id="KW-1133">Transmembrane helix</keyword>
<evidence type="ECO:0000256" key="5">
    <source>
        <dbReference type="SAM" id="Phobius"/>
    </source>
</evidence>
<dbReference type="RefSeq" id="WP_316628727.1">
    <property type="nucleotide sequence ID" value="NZ_CP169082.1"/>
</dbReference>
<dbReference type="Proteomes" id="UP001596152">
    <property type="component" value="Unassembled WGS sequence"/>
</dbReference>
<organism evidence="6 7">
    <name type="scientific">Brevundimonas staleyi</name>
    <dbReference type="NCBI Taxonomy" id="74326"/>
    <lineage>
        <taxon>Bacteria</taxon>
        <taxon>Pseudomonadati</taxon>
        <taxon>Pseudomonadota</taxon>
        <taxon>Alphaproteobacteria</taxon>
        <taxon>Caulobacterales</taxon>
        <taxon>Caulobacteraceae</taxon>
        <taxon>Brevundimonas</taxon>
    </lineage>
</organism>
<dbReference type="GO" id="GO:0032259">
    <property type="term" value="P:methylation"/>
    <property type="evidence" value="ECO:0007669"/>
    <property type="project" value="UniProtKB-KW"/>
</dbReference>
<dbReference type="EC" id="2.1.1.334" evidence="6"/>
<sequence length="141" mass="15180">MGAAVLVAWLAATLWTLPALFPGAVAAGGLLVGVAVGLDLWAMLEMRRRRANILPHRAATALVTTGPFAWSRNPIYLANAVLLLGLGGLFDNAWFVVAAPFAAFATDRLAIRREERHLAALFGADWFAYAGRAGRWLGRRP</sequence>
<evidence type="ECO:0000256" key="1">
    <source>
        <dbReference type="ARBA" id="ARBA00004127"/>
    </source>
</evidence>
<evidence type="ECO:0000256" key="2">
    <source>
        <dbReference type="ARBA" id="ARBA00022692"/>
    </source>
</evidence>
<name>A0ABW0FLN8_9CAUL</name>
<keyword evidence="7" id="KW-1185">Reference proteome</keyword>
<feature type="transmembrane region" description="Helical" evidence="5">
    <location>
        <begin position="76"/>
        <end position="104"/>
    </location>
</feature>
<comment type="subcellular location">
    <subcellularLocation>
        <location evidence="1">Endomembrane system</location>
        <topology evidence="1">Multi-pass membrane protein</topology>
    </subcellularLocation>
</comment>
<keyword evidence="4 5" id="KW-0472">Membrane</keyword>
<proteinExistence type="predicted"/>
<keyword evidence="6" id="KW-0808">Transferase</keyword>
<evidence type="ECO:0000256" key="4">
    <source>
        <dbReference type="ARBA" id="ARBA00023136"/>
    </source>
</evidence>
<feature type="transmembrane region" description="Helical" evidence="5">
    <location>
        <begin position="26"/>
        <end position="44"/>
    </location>
</feature>